<gene>
    <name evidence="2" type="ORF">SEMRO_865_G212870.1</name>
</gene>
<reference evidence="2" key="1">
    <citation type="submission" date="2020-06" db="EMBL/GenBank/DDBJ databases">
        <authorList>
            <consortium name="Plant Systems Biology data submission"/>
        </authorList>
    </citation>
    <scope>NUCLEOTIDE SEQUENCE</scope>
    <source>
        <strain evidence="2">D6</strain>
    </source>
</reference>
<feature type="transmembrane region" description="Helical" evidence="1">
    <location>
        <begin position="7"/>
        <end position="28"/>
    </location>
</feature>
<feature type="transmembrane region" description="Helical" evidence="1">
    <location>
        <begin position="496"/>
        <end position="516"/>
    </location>
</feature>
<protein>
    <submittedName>
        <fullName evidence="2">Uncharacterized protein</fullName>
    </submittedName>
</protein>
<dbReference type="Proteomes" id="UP001153069">
    <property type="component" value="Unassembled WGS sequence"/>
</dbReference>
<keyword evidence="3" id="KW-1185">Reference proteome</keyword>
<accession>A0A9N8EFE9</accession>
<name>A0A9N8EFE9_9STRA</name>
<dbReference type="OrthoDB" id="10682033at2759"/>
<proteinExistence type="predicted"/>
<keyword evidence="1" id="KW-0812">Transmembrane</keyword>
<dbReference type="AlphaFoldDB" id="A0A9N8EFE9"/>
<dbReference type="EMBL" id="CAICTM010000864">
    <property type="protein sequence ID" value="CAB9517564.1"/>
    <property type="molecule type" value="Genomic_DNA"/>
</dbReference>
<evidence type="ECO:0000313" key="3">
    <source>
        <dbReference type="Proteomes" id="UP001153069"/>
    </source>
</evidence>
<organism evidence="2 3">
    <name type="scientific">Seminavis robusta</name>
    <dbReference type="NCBI Taxonomy" id="568900"/>
    <lineage>
        <taxon>Eukaryota</taxon>
        <taxon>Sar</taxon>
        <taxon>Stramenopiles</taxon>
        <taxon>Ochrophyta</taxon>
        <taxon>Bacillariophyta</taxon>
        <taxon>Bacillariophyceae</taxon>
        <taxon>Bacillariophycidae</taxon>
        <taxon>Naviculales</taxon>
        <taxon>Naviculaceae</taxon>
        <taxon>Seminavis</taxon>
    </lineage>
</organism>
<keyword evidence="1" id="KW-0472">Membrane</keyword>
<sequence length="531" mass="60138">MAGTRLTIQLIFVVEFFLLALAALYFGLYRTKDPISHNLPIYQRGRALIQESLRVLEETDLSALPILPLAIATSEQYKSSFAQQQQQSVPHVSFQIKTPEEINEVCQQQQTVVTNSHSVWLCPPSSSNDANKITIKEGVTLLYPNTDNPEQIQSLTENLLKTLPSSSPARKRQRKPLKVTLMLEHHRKEWQDWADALASWIHNNQQTLLAWPCVQQQNGIDTQVILSTLQENQASQSKDNNNSGPRLVSTLDVQDSIVDRQTSNSWNVILYIPKKTPLHFVQDDTTTTASPAMYADSTLVTTIGQPETLTVEQTQTITTTEQDGNETITKTREETTHEQLPVSIDKLVEDAMAPLGEFLLQQCMGATTTINNADDDDVQVESDGSLPQWQSETWLQQTVATVYQQVKREIRDEADWLLQSSTWVVIDDAVAAQWQTLVQAMQEVARHVESASDNKQTSQQHWLQALTILEDALDHLQVLRTDPTLMEPLRFSAPQFLAIFAPLCLPLFFPHLIGLIREWKRYKLLHSKKTE</sequence>
<keyword evidence="1" id="KW-1133">Transmembrane helix</keyword>
<comment type="caution">
    <text evidence="2">The sequence shown here is derived from an EMBL/GenBank/DDBJ whole genome shotgun (WGS) entry which is preliminary data.</text>
</comment>
<evidence type="ECO:0000313" key="2">
    <source>
        <dbReference type="EMBL" id="CAB9517564.1"/>
    </source>
</evidence>
<evidence type="ECO:0000256" key="1">
    <source>
        <dbReference type="SAM" id="Phobius"/>
    </source>
</evidence>